<dbReference type="InterPro" id="IPR013087">
    <property type="entry name" value="Znf_C2H2_type"/>
</dbReference>
<dbReference type="PROSITE" id="PS50157">
    <property type="entry name" value="ZINC_FINGER_C2H2_2"/>
    <property type="match status" value="2"/>
</dbReference>
<organism evidence="7">
    <name type="scientific">Cyprideis torosa</name>
    <dbReference type="NCBI Taxonomy" id="163714"/>
    <lineage>
        <taxon>Eukaryota</taxon>
        <taxon>Metazoa</taxon>
        <taxon>Ecdysozoa</taxon>
        <taxon>Arthropoda</taxon>
        <taxon>Crustacea</taxon>
        <taxon>Oligostraca</taxon>
        <taxon>Ostracoda</taxon>
        <taxon>Podocopa</taxon>
        <taxon>Podocopida</taxon>
        <taxon>Cytherocopina</taxon>
        <taxon>Cytheroidea</taxon>
        <taxon>Cytherideidae</taxon>
        <taxon>Cyprideis</taxon>
    </lineage>
</organism>
<dbReference type="Gene3D" id="3.30.160.60">
    <property type="entry name" value="Classic Zinc Finger"/>
    <property type="match status" value="3"/>
</dbReference>
<dbReference type="GO" id="GO:0001228">
    <property type="term" value="F:DNA-binding transcription activator activity, RNA polymerase II-specific"/>
    <property type="evidence" value="ECO:0007669"/>
    <property type="project" value="TreeGrafter"/>
</dbReference>
<protein>
    <submittedName>
        <fullName evidence="7">Uncharacterized protein</fullName>
    </submittedName>
</protein>
<reference evidence="7" key="1">
    <citation type="submission" date="2020-11" db="EMBL/GenBank/DDBJ databases">
        <authorList>
            <person name="Tran Van P."/>
        </authorList>
    </citation>
    <scope>NUCLEOTIDE SEQUENCE</scope>
</reference>
<accession>A0A7R8WVI5</accession>
<dbReference type="InterPro" id="IPR036236">
    <property type="entry name" value="Znf_C2H2_sf"/>
</dbReference>
<dbReference type="EMBL" id="OB671998">
    <property type="protein sequence ID" value="CAD7235275.1"/>
    <property type="molecule type" value="Genomic_DNA"/>
</dbReference>
<dbReference type="PANTHER" id="PTHR24393:SF34">
    <property type="entry name" value="PR_SET DOMAIN 13"/>
    <property type="match status" value="1"/>
</dbReference>
<dbReference type="AlphaFoldDB" id="A0A7R8WVI5"/>
<evidence type="ECO:0000256" key="1">
    <source>
        <dbReference type="ARBA" id="ARBA00022723"/>
    </source>
</evidence>
<evidence type="ECO:0000256" key="3">
    <source>
        <dbReference type="ARBA" id="ARBA00022771"/>
    </source>
</evidence>
<dbReference type="PANTHER" id="PTHR24393">
    <property type="entry name" value="ZINC FINGER PROTEIN"/>
    <property type="match status" value="1"/>
</dbReference>
<feature type="non-terminal residue" evidence="7">
    <location>
        <position position="1"/>
    </location>
</feature>
<dbReference type="SUPFAM" id="SSF57667">
    <property type="entry name" value="beta-beta-alpha zinc fingers"/>
    <property type="match status" value="1"/>
</dbReference>
<sequence length="227" mass="26001">MGFTSVQYVSETDLTIWCRRCFKTFIWTSQCPFCKKVFNQSSLKVRNGIHANERMFQCHVSSKRLMSSADEFVGSGNLKRHLRSHTGWSKDHLSGTFVENNLVIHERIIHAPKRLRNHTKMMDIEVSHIESSTDLKGPELVSGALTRPKKPKRSGRSSKVTGEQKNSKKSAAKKNERKYDCTVCGSCLMLSSGLIQHKRVHTGERPYSCEWCSKSFYTLGHLKQHLR</sequence>
<feature type="region of interest" description="Disordered" evidence="6">
    <location>
        <begin position="135"/>
        <end position="172"/>
    </location>
</feature>
<keyword evidence="3" id="KW-0863">Zinc-finger</keyword>
<name>A0A7R8WVI5_9CRUS</name>
<evidence type="ECO:0000256" key="4">
    <source>
        <dbReference type="ARBA" id="ARBA00022833"/>
    </source>
</evidence>
<evidence type="ECO:0000256" key="5">
    <source>
        <dbReference type="ARBA" id="ARBA00023242"/>
    </source>
</evidence>
<dbReference type="GO" id="GO:0008270">
    <property type="term" value="F:zinc ion binding"/>
    <property type="evidence" value="ECO:0007669"/>
    <property type="project" value="UniProtKB-KW"/>
</dbReference>
<dbReference type="SMART" id="SM00355">
    <property type="entry name" value="ZnF_C2H2"/>
    <property type="match status" value="2"/>
</dbReference>
<evidence type="ECO:0000256" key="2">
    <source>
        <dbReference type="ARBA" id="ARBA00022737"/>
    </source>
</evidence>
<keyword evidence="4" id="KW-0862">Zinc</keyword>
<dbReference type="OrthoDB" id="6371101at2759"/>
<keyword evidence="1" id="KW-0479">Metal-binding</keyword>
<dbReference type="FunFam" id="3.30.160.60:FF:000624">
    <property type="entry name" value="zinc finger protein 697"/>
    <property type="match status" value="1"/>
</dbReference>
<evidence type="ECO:0000313" key="7">
    <source>
        <dbReference type="EMBL" id="CAD7235275.1"/>
    </source>
</evidence>
<feature type="compositionally biased region" description="Basic residues" evidence="6">
    <location>
        <begin position="147"/>
        <end position="156"/>
    </location>
</feature>
<keyword evidence="5" id="KW-0539">Nucleus</keyword>
<dbReference type="PROSITE" id="PS00028">
    <property type="entry name" value="ZINC_FINGER_C2H2_1"/>
    <property type="match status" value="1"/>
</dbReference>
<gene>
    <name evidence="7" type="ORF">CTOB1V02_LOCUS13091</name>
</gene>
<proteinExistence type="predicted"/>
<evidence type="ECO:0000256" key="6">
    <source>
        <dbReference type="SAM" id="MobiDB-lite"/>
    </source>
</evidence>
<dbReference type="GO" id="GO:0005634">
    <property type="term" value="C:nucleus"/>
    <property type="evidence" value="ECO:0007669"/>
    <property type="project" value="TreeGrafter"/>
</dbReference>
<dbReference type="GO" id="GO:0000978">
    <property type="term" value="F:RNA polymerase II cis-regulatory region sequence-specific DNA binding"/>
    <property type="evidence" value="ECO:0007669"/>
    <property type="project" value="TreeGrafter"/>
</dbReference>
<keyword evidence="2" id="KW-0677">Repeat</keyword>